<dbReference type="EMBL" id="BONF01000039">
    <property type="protein sequence ID" value="GIF84671.1"/>
    <property type="molecule type" value="Genomic_DNA"/>
</dbReference>
<dbReference type="InterPro" id="IPR005119">
    <property type="entry name" value="LysR_subst-bd"/>
</dbReference>
<evidence type="ECO:0000256" key="3">
    <source>
        <dbReference type="ARBA" id="ARBA00023125"/>
    </source>
</evidence>
<evidence type="ECO:0000313" key="6">
    <source>
        <dbReference type="EMBL" id="GIF84671.1"/>
    </source>
</evidence>
<dbReference type="Pfam" id="PF03466">
    <property type="entry name" value="LysR_substrate"/>
    <property type="match status" value="1"/>
</dbReference>
<dbReference type="GO" id="GO:0003677">
    <property type="term" value="F:DNA binding"/>
    <property type="evidence" value="ECO:0007669"/>
    <property type="project" value="UniProtKB-KW"/>
</dbReference>
<evidence type="ECO:0000256" key="1">
    <source>
        <dbReference type="ARBA" id="ARBA00009437"/>
    </source>
</evidence>
<protein>
    <submittedName>
        <fullName evidence="6">LysR family transcriptional regulator</fullName>
    </submittedName>
</protein>
<dbReference type="PROSITE" id="PS50931">
    <property type="entry name" value="HTH_LYSR"/>
    <property type="match status" value="1"/>
</dbReference>
<dbReference type="InterPro" id="IPR036388">
    <property type="entry name" value="WH-like_DNA-bd_sf"/>
</dbReference>
<organism evidence="6 7">
    <name type="scientific">Catellatospora bangladeshensis</name>
    <dbReference type="NCBI Taxonomy" id="310355"/>
    <lineage>
        <taxon>Bacteria</taxon>
        <taxon>Bacillati</taxon>
        <taxon>Actinomycetota</taxon>
        <taxon>Actinomycetes</taxon>
        <taxon>Micromonosporales</taxon>
        <taxon>Micromonosporaceae</taxon>
        <taxon>Catellatospora</taxon>
    </lineage>
</organism>
<gene>
    <name evidence="6" type="ORF">Cba03nite_60200</name>
</gene>
<keyword evidence="4" id="KW-0804">Transcription</keyword>
<keyword evidence="7" id="KW-1185">Reference proteome</keyword>
<accession>A0A8J3NM15</accession>
<proteinExistence type="inferred from homology"/>
<dbReference type="AlphaFoldDB" id="A0A8J3NM15"/>
<dbReference type="GO" id="GO:0003700">
    <property type="term" value="F:DNA-binding transcription factor activity"/>
    <property type="evidence" value="ECO:0007669"/>
    <property type="project" value="InterPro"/>
</dbReference>
<dbReference type="GO" id="GO:0032993">
    <property type="term" value="C:protein-DNA complex"/>
    <property type="evidence" value="ECO:0007669"/>
    <property type="project" value="TreeGrafter"/>
</dbReference>
<dbReference type="InterPro" id="IPR036390">
    <property type="entry name" value="WH_DNA-bd_sf"/>
</dbReference>
<dbReference type="InterPro" id="IPR000847">
    <property type="entry name" value="LysR_HTH_N"/>
</dbReference>
<evidence type="ECO:0000256" key="4">
    <source>
        <dbReference type="ARBA" id="ARBA00023163"/>
    </source>
</evidence>
<dbReference type="SUPFAM" id="SSF46785">
    <property type="entry name" value="Winged helix' DNA-binding domain"/>
    <property type="match status" value="1"/>
</dbReference>
<reference evidence="6 7" key="1">
    <citation type="submission" date="2021-01" db="EMBL/GenBank/DDBJ databases">
        <title>Whole genome shotgun sequence of Catellatospora bangladeshensis NBRC 107357.</title>
        <authorList>
            <person name="Komaki H."/>
            <person name="Tamura T."/>
        </authorList>
    </citation>
    <scope>NUCLEOTIDE SEQUENCE [LARGE SCALE GENOMIC DNA]</scope>
    <source>
        <strain evidence="6 7">NBRC 107357</strain>
    </source>
</reference>
<dbReference type="PANTHER" id="PTHR30346:SF0">
    <property type="entry name" value="HCA OPERON TRANSCRIPTIONAL ACTIVATOR HCAR"/>
    <property type="match status" value="1"/>
</dbReference>
<dbReference type="Pfam" id="PF00126">
    <property type="entry name" value="HTH_1"/>
    <property type="match status" value="1"/>
</dbReference>
<keyword evidence="3" id="KW-0238">DNA-binding</keyword>
<dbReference type="PANTHER" id="PTHR30346">
    <property type="entry name" value="TRANSCRIPTIONAL DUAL REGULATOR HCAR-RELATED"/>
    <property type="match status" value="1"/>
</dbReference>
<feature type="domain" description="HTH lysR-type" evidence="5">
    <location>
        <begin position="38"/>
        <end position="90"/>
    </location>
</feature>
<sequence>MTPTTLAERPETIKKGSGYVRCSTDNDRGEAMLERVELEVLLTLAEQLHFTRTAEQLRLSTGQVSRIVKRLERRIGADLFVRTSRTVTLTPIGAALVEDLTPHVAGIRTALLRAAAAGRSVTGRVRVGFVGAAAGQLLLRTVALLGARHPDCDIHIQEAQVHDACQRVFNGSLDVLITALPVSGVSVGPVLLSEPQLLAVPAGHPLAARTEVSREVMADHPVIQMPDTMPEESRRYRIPVSTPGGRPVLPGPKADTFPEILALVAAGRGVFPVGAHAARFYPRPDIAYVPMPDAPPVRWAPVWLPVNDSALVRAFVDCATQAAEPPPA</sequence>
<comment type="similarity">
    <text evidence="1">Belongs to the LysR transcriptional regulatory family.</text>
</comment>
<dbReference type="Proteomes" id="UP000601223">
    <property type="component" value="Unassembled WGS sequence"/>
</dbReference>
<comment type="caution">
    <text evidence="6">The sequence shown here is derived from an EMBL/GenBank/DDBJ whole genome shotgun (WGS) entry which is preliminary data.</text>
</comment>
<evidence type="ECO:0000313" key="7">
    <source>
        <dbReference type="Proteomes" id="UP000601223"/>
    </source>
</evidence>
<dbReference type="SUPFAM" id="SSF53850">
    <property type="entry name" value="Periplasmic binding protein-like II"/>
    <property type="match status" value="1"/>
</dbReference>
<dbReference type="Gene3D" id="1.10.10.10">
    <property type="entry name" value="Winged helix-like DNA-binding domain superfamily/Winged helix DNA-binding domain"/>
    <property type="match status" value="1"/>
</dbReference>
<evidence type="ECO:0000256" key="2">
    <source>
        <dbReference type="ARBA" id="ARBA00023015"/>
    </source>
</evidence>
<dbReference type="CDD" id="cd08414">
    <property type="entry name" value="PBP2_LTTR_aromatics_like"/>
    <property type="match status" value="1"/>
</dbReference>
<dbReference type="Gene3D" id="3.40.190.10">
    <property type="entry name" value="Periplasmic binding protein-like II"/>
    <property type="match status" value="2"/>
</dbReference>
<evidence type="ECO:0000259" key="5">
    <source>
        <dbReference type="PROSITE" id="PS50931"/>
    </source>
</evidence>
<keyword evidence="2" id="KW-0805">Transcription regulation</keyword>
<name>A0A8J3NM15_9ACTN</name>